<dbReference type="CDD" id="cd09627">
    <property type="entry name" value="DOMON_murB_like"/>
    <property type="match status" value="1"/>
</dbReference>
<dbReference type="KEGG" id="slut:H9L13_07470"/>
<dbReference type="Proteomes" id="UP000515971">
    <property type="component" value="Chromosome"/>
</dbReference>
<accession>A0A7G9SFC7</accession>
<dbReference type="AlphaFoldDB" id="A0A7G9SFC7"/>
<evidence type="ECO:0000313" key="2">
    <source>
        <dbReference type="Proteomes" id="UP000515971"/>
    </source>
</evidence>
<dbReference type="Gene3D" id="2.60.40.1190">
    <property type="match status" value="1"/>
</dbReference>
<dbReference type="RefSeq" id="WP_187537144.1">
    <property type="nucleotide sequence ID" value="NZ_BAABJT010000001.1"/>
</dbReference>
<sequence>MSRFVIPAPGDPERTDDLWQATCFEAFLKADGQPHYQEWNFAPSGNWAAYDFTDYRSDRTDAPVTQPPYVRLQDNFTWWQLGATFAVEARADWTLGLSAILIEQDGTKSHWALAHGAGEPDFHDPVCFAARLP</sequence>
<proteinExistence type="predicted"/>
<keyword evidence="2" id="KW-1185">Reference proteome</keyword>
<organism evidence="1 2">
    <name type="scientific">Sphingomonas lutea</name>
    <dbReference type="NCBI Taxonomy" id="1045317"/>
    <lineage>
        <taxon>Bacteria</taxon>
        <taxon>Pseudomonadati</taxon>
        <taxon>Pseudomonadota</taxon>
        <taxon>Alphaproteobacteria</taxon>
        <taxon>Sphingomonadales</taxon>
        <taxon>Sphingomonadaceae</taxon>
        <taxon>Sphingomonas</taxon>
    </lineage>
</organism>
<gene>
    <name evidence="1" type="ORF">H9L13_07470</name>
</gene>
<dbReference type="EMBL" id="CP060718">
    <property type="protein sequence ID" value="QNN66552.1"/>
    <property type="molecule type" value="Genomic_DNA"/>
</dbReference>
<protein>
    <submittedName>
        <fullName evidence="1">DOMON-like domain-containing protein</fullName>
    </submittedName>
</protein>
<reference evidence="1 2" key="1">
    <citation type="submission" date="2020-08" db="EMBL/GenBank/DDBJ databases">
        <title>Genome sequence of Sphingomonas lutea KCTC 23642T.</title>
        <authorList>
            <person name="Hyun D.-W."/>
            <person name="Bae J.-W."/>
        </authorList>
    </citation>
    <scope>NUCLEOTIDE SEQUENCE [LARGE SCALE GENOMIC DNA]</scope>
    <source>
        <strain evidence="1 2">KCTC 23642</strain>
    </source>
</reference>
<name>A0A7G9SFC7_9SPHN</name>
<evidence type="ECO:0000313" key="1">
    <source>
        <dbReference type="EMBL" id="QNN66552.1"/>
    </source>
</evidence>